<keyword evidence="7 8" id="KW-0119">Carbohydrate metabolism</keyword>
<evidence type="ECO:0000256" key="8">
    <source>
        <dbReference type="PIRNR" id="PIRNR005096"/>
    </source>
</evidence>
<evidence type="ECO:0000256" key="6">
    <source>
        <dbReference type="ARBA" id="ARBA00023235"/>
    </source>
</evidence>
<dbReference type="InterPro" id="IPR018052">
    <property type="entry name" value="Ald1_epimerase_CS"/>
</dbReference>
<dbReference type="InterPro" id="IPR014718">
    <property type="entry name" value="GH-type_carb-bd"/>
</dbReference>
<evidence type="ECO:0000256" key="2">
    <source>
        <dbReference type="ARBA" id="ARBA00005028"/>
    </source>
</evidence>
<name>A0A9W4GYP4_9ACTN</name>
<evidence type="ECO:0000256" key="10">
    <source>
        <dbReference type="PIRSR" id="PIRSR005096-2"/>
    </source>
</evidence>
<dbReference type="Gene3D" id="2.70.98.10">
    <property type="match status" value="1"/>
</dbReference>
<evidence type="ECO:0000256" key="4">
    <source>
        <dbReference type="ARBA" id="ARBA00013185"/>
    </source>
</evidence>
<dbReference type="InterPro" id="IPR015443">
    <property type="entry name" value="Aldose_1-epimerase"/>
</dbReference>
<evidence type="ECO:0000313" key="13">
    <source>
        <dbReference type="Proteomes" id="UP001153328"/>
    </source>
</evidence>
<proteinExistence type="inferred from homology"/>
<feature type="binding site" evidence="11">
    <location>
        <begin position="80"/>
        <end position="81"/>
    </location>
    <ligand>
        <name>beta-D-galactose</name>
        <dbReference type="ChEBI" id="CHEBI:27667"/>
    </ligand>
</feature>
<comment type="pathway">
    <text evidence="2 8">Carbohydrate metabolism; hexose metabolism.</text>
</comment>
<dbReference type="PROSITE" id="PS00545">
    <property type="entry name" value="ALDOSE_1_EPIMERASE"/>
    <property type="match status" value="1"/>
</dbReference>
<feature type="active site" description="Proton donor" evidence="9">
    <location>
        <position position="180"/>
    </location>
</feature>
<gene>
    <name evidence="12" type="ORF">SBRY_120140</name>
</gene>
<protein>
    <recommendedName>
        <fullName evidence="5 8">Aldose 1-epimerase</fullName>
        <ecNumber evidence="4 8">5.1.3.3</ecNumber>
    </recommendedName>
</protein>
<evidence type="ECO:0000256" key="11">
    <source>
        <dbReference type="PIRSR" id="PIRSR005096-3"/>
    </source>
</evidence>
<comment type="catalytic activity">
    <reaction evidence="1 8">
        <text>alpha-D-glucose = beta-D-glucose</text>
        <dbReference type="Rhea" id="RHEA:10264"/>
        <dbReference type="ChEBI" id="CHEBI:15903"/>
        <dbReference type="ChEBI" id="CHEBI:17925"/>
        <dbReference type="EC" id="5.1.3.3"/>
    </reaction>
</comment>
<dbReference type="PANTHER" id="PTHR10091">
    <property type="entry name" value="ALDOSE-1-EPIMERASE"/>
    <property type="match status" value="1"/>
</dbReference>
<evidence type="ECO:0000256" key="5">
    <source>
        <dbReference type="ARBA" id="ARBA00014165"/>
    </source>
</evidence>
<dbReference type="AlphaFoldDB" id="A0A9W4GYP4"/>
<dbReference type="PANTHER" id="PTHR10091:SF0">
    <property type="entry name" value="GALACTOSE MUTAROTASE"/>
    <property type="match status" value="1"/>
</dbReference>
<dbReference type="InterPro" id="IPR047215">
    <property type="entry name" value="Galactose_mutarotase-like"/>
</dbReference>
<evidence type="ECO:0000256" key="7">
    <source>
        <dbReference type="ARBA" id="ARBA00023277"/>
    </source>
</evidence>
<organism evidence="12 13">
    <name type="scientific">Actinacidiphila bryophytorum</name>
    <dbReference type="NCBI Taxonomy" id="1436133"/>
    <lineage>
        <taxon>Bacteria</taxon>
        <taxon>Bacillati</taxon>
        <taxon>Actinomycetota</taxon>
        <taxon>Actinomycetes</taxon>
        <taxon>Kitasatosporales</taxon>
        <taxon>Streptomycetaceae</taxon>
        <taxon>Actinacidiphila</taxon>
    </lineage>
</organism>
<dbReference type="Pfam" id="PF01263">
    <property type="entry name" value="Aldose_epim"/>
    <property type="match status" value="1"/>
</dbReference>
<dbReference type="EMBL" id="CAJVAX010000004">
    <property type="protein sequence ID" value="CAG7618472.1"/>
    <property type="molecule type" value="Genomic_DNA"/>
</dbReference>
<keyword evidence="6 8" id="KW-0413">Isomerase</keyword>
<keyword evidence="13" id="KW-1185">Reference proteome</keyword>
<dbReference type="GO" id="GO:0030246">
    <property type="term" value="F:carbohydrate binding"/>
    <property type="evidence" value="ECO:0007669"/>
    <property type="project" value="InterPro"/>
</dbReference>
<accession>A0A9W4GYP4</accession>
<dbReference type="SUPFAM" id="SSF74650">
    <property type="entry name" value="Galactose mutarotase-like"/>
    <property type="match status" value="1"/>
</dbReference>
<dbReference type="InterPro" id="IPR011013">
    <property type="entry name" value="Gal_mutarotase_sf_dom"/>
</dbReference>
<feature type="active site" description="Proton acceptor" evidence="9">
    <location>
        <position position="320"/>
    </location>
</feature>
<dbReference type="CDD" id="cd09019">
    <property type="entry name" value="galactose_mutarotase_like"/>
    <property type="match status" value="1"/>
</dbReference>
<dbReference type="EC" id="5.1.3.3" evidence="4 8"/>
<comment type="similarity">
    <text evidence="3 8">Belongs to the aldose epimerase family.</text>
</comment>
<evidence type="ECO:0000256" key="3">
    <source>
        <dbReference type="ARBA" id="ARBA00006206"/>
    </source>
</evidence>
<evidence type="ECO:0000313" key="12">
    <source>
        <dbReference type="EMBL" id="CAG7618472.1"/>
    </source>
</evidence>
<sequence length="356" mass="37646">MPTVTRSTAGRLPDGREVEHWQLAAGPVTVGLLDLGASLHSARCPDRSGRVAETVVSPLDIGDRFGAARYFGATVGRYANRIGGALLPLDGDLLPLSANESGNTLHGGVDGFDLRSWSARPAADGTRAGVEFSLVSPAGDQGFPGRLEARVTYSLGDEGDLVIDYTATSDAPTVVNLTNHAYWNLAGGADETVSDHELQVLADHYTRVDPGLLPLPGPHESVAGTPFDLREPRALGKALTAGDEQIRMAGGGYDHNWVLRAHTPGMVAPAAVLSHPGSGRRLECLTTEPGIQVYTGNHFDGSFPGSDGRPVPRFAGVALETQHFPDGPNRPDFPSVRLAPGDVYRSTTVYRFGLMP</sequence>
<feature type="binding site" evidence="11">
    <location>
        <begin position="180"/>
        <end position="182"/>
    </location>
    <ligand>
        <name>beta-D-galactose</name>
        <dbReference type="ChEBI" id="CHEBI:27667"/>
    </ligand>
</feature>
<evidence type="ECO:0000256" key="1">
    <source>
        <dbReference type="ARBA" id="ARBA00001614"/>
    </source>
</evidence>
<dbReference type="NCBIfam" id="NF008277">
    <property type="entry name" value="PRK11055.1"/>
    <property type="match status" value="1"/>
</dbReference>
<evidence type="ECO:0000256" key="9">
    <source>
        <dbReference type="PIRSR" id="PIRSR005096-1"/>
    </source>
</evidence>
<dbReference type="PIRSF" id="PIRSF005096">
    <property type="entry name" value="GALM"/>
    <property type="match status" value="1"/>
</dbReference>
<feature type="binding site" evidence="10">
    <location>
        <position position="254"/>
    </location>
    <ligand>
        <name>beta-D-galactose</name>
        <dbReference type="ChEBI" id="CHEBI:27667"/>
    </ligand>
</feature>
<dbReference type="RefSeq" id="WP_205045996.1">
    <property type="nucleotide sequence ID" value="NZ_CAJVAX010000004.1"/>
</dbReference>
<dbReference type="GO" id="GO:0006006">
    <property type="term" value="P:glucose metabolic process"/>
    <property type="evidence" value="ECO:0007669"/>
    <property type="project" value="TreeGrafter"/>
</dbReference>
<dbReference type="GO" id="GO:0033499">
    <property type="term" value="P:galactose catabolic process via UDP-galactose, Leloir pathway"/>
    <property type="evidence" value="ECO:0007669"/>
    <property type="project" value="TreeGrafter"/>
</dbReference>
<dbReference type="GO" id="GO:0005737">
    <property type="term" value="C:cytoplasm"/>
    <property type="evidence" value="ECO:0007669"/>
    <property type="project" value="TreeGrafter"/>
</dbReference>
<dbReference type="InterPro" id="IPR008183">
    <property type="entry name" value="Aldose_1/G6P_1-epimerase"/>
</dbReference>
<dbReference type="Proteomes" id="UP001153328">
    <property type="component" value="Unassembled WGS sequence"/>
</dbReference>
<comment type="caution">
    <text evidence="12">The sequence shown here is derived from an EMBL/GenBank/DDBJ whole genome shotgun (WGS) entry which is preliminary data.</text>
</comment>
<dbReference type="GO" id="GO:0004034">
    <property type="term" value="F:aldose 1-epimerase activity"/>
    <property type="evidence" value="ECO:0007669"/>
    <property type="project" value="UniProtKB-EC"/>
</dbReference>
<reference evidence="12" key="1">
    <citation type="submission" date="2021-06" db="EMBL/GenBank/DDBJ databases">
        <authorList>
            <person name="Arsene-Ploetze F."/>
        </authorList>
    </citation>
    <scope>NUCLEOTIDE SEQUENCE</scope>
    <source>
        <strain evidence="12">SBRY1</strain>
    </source>
</reference>